<dbReference type="EMBL" id="QGTT01000004">
    <property type="protein sequence ID" value="PWW14204.1"/>
    <property type="molecule type" value="Genomic_DNA"/>
</dbReference>
<dbReference type="InterPro" id="IPR025202">
    <property type="entry name" value="PLD-like_dom"/>
</dbReference>
<dbReference type="RefSeq" id="WP_219968235.1">
    <property type="nucleotide sequence ID" value="NZ_QGTT01000004.1"/>
</dbReference>
<evidence type="ECO:0000256" key="1">
    <source>
        <dbReference type="SAM" id="SignalP"/>
    </source>
</evidence>
<dbReference type="GO" id="GO:0030572">
    <property type="term" value="F:phosphatidyltransferase activity"/>
    <property type="evidence" value="ECO:0007669"/>
    <property type="project" value="UniProtKB-ARBA"/>
</dbReference>
<reference evidence="3 4" key="1">
    <citation type="submission" date="2018-05" db="EMBL/GenBank/DDBJ databases">
        <title>Freshwater and sediment microbial communities from various areas in North America, analyzing microbe dynamics in response to fracking.</title>
        <authorList>
            <person name="Lamendella R."/>
        </authorList>
    </citation>
    <scope>NUCLEOTIDE SEQUENCE [LARGE SCALE GENOMIC DNA]</scope>
    <source>
        <strain evidence="3 4">125B1</strain>
    </source>
</reference>
<protein>
    <submittedName>
        <fullName evidence="3">Putative cardiolipin synthase</fullName>
    </submittedName>
</protein>
<dbReference type="GO" id="GO:0032049">
    <property type="term" value="P:cardiolipin biosynthetic process"/>
    <property type="evidence" value="ECO:0007669"/>
    <property type="project" value="UniProtKB-ARBA"/>
</dbReference>
<dbReference type="PROSITE" id="PS50035">
    <property type="entry name" value="PLD"/>
    <property type="match status" value="2"/>
</dbReference>
<dbReference type="Proteomes" id="UP000246964">
    <property type="component" value="Unassembled WGS sequence"/>
</dbReference>
<evidence type="ECO:0000313" key="3">
    <source>
        <dbReference type="EMBL" id="PWW14204.1"/>
    </source>
</evidence>
<dbReference type="Pfam" id="PF13091">
    <property type="entry name" value="PLDc_2"/>
    <property type="match status" value="2"/>
</dbReference>
<feature type="domain" description="PLD phosphodiesterase" evidence="2">
    <location>
        <begin position="397"/>
        <end position="424"/>
    </location>
</feature>
<feature type="domain" description="PLD phosphodiesterase" evidence="2">
    <location>
        <begin position="170"/>
        <end position="197"/>
    </location>
</feature>
<gene>
    <name evidence="3" type="ORF">DET45_104143</name>
</gene>
<dbReference type="PANTHER" id="PTHR21248:SF12">
    <property type="entry name" value="CARDIOLIPIN SYNTHASE C"/>
    <property type="match status" value="1"/>
</dbReference>
<feature type="chain" id="PRO_5016366430" evidence="1">
    <location>
        <begin position="18"/>
        <end position="506"/>
    </location>
</feature>
<keyword evidence="1" id="KW-0732">Signal</keyword>
<comment type="caution">
    <text evidence="3">The sequence shown here is derived from an EMBL/GenBank/DDBJ whole genome shotgun (WGS) entry which is preliminary data.</text>
</comment>
<dbReference type="PANTHER" id="PTHR21248">
    <property type="entry name" value="CARDIOLIPIN SYNTHASE"/>
    <property type="match status" value="1"/>
</dbReference>
<dbReference type="SMART" id="SM00155">
    <property type="entry name" value="PLDc"/>
    <property type="match status" value="2"/>
</dbReference>
<proteinExistence type="predicted"/>
<name>A0A317QCN7_9GAMM</name>
<dbReference type="SUPFAM" id="SSF56024">
    <property type="entry name" value="Phospholipase D/nuclease"/>
    <property type="match status" value="2"/>
</dbReference>
<dbReference type="Gene3D" id="3.30.870.10">
    <property type="entry name" value="Endonuclease Chain A"/>
    <property type="match status" value="2"/>
</dbReference>
<evidence type="ECO:0000259" key="2">
    <source>
        <dbReference type="PROSITE" id="PS50035"/>
    </source>
</evidence>
<accession>A0A317QCN7</accession>
<dbReference type="InterPro" id="IPR001736">
    <property type="entry name" value="PLipase_D/transphosphatidylase"/>
</dbReference>
<dbReference type="AlphaFoldDB" id="A0A317QCN7"/>
<feature type="signal peptide" evidence="1">
    <location>
        <begin position="1"/>
        <end position="17"/>
    </location>
</feature>
<sequence>MTMFRVFLLSLLLFCCAACTGLPDLTQREASYAFNLAQTQHSRLGQRILPVLEEHLATSSSQQSAVVMLADAEQALATRLLLTAQADVSLDLQYYIWRNDSSGQQLLEAIYAAAERGVRVRLLMDDLHSRDADVWFAYLNQHPNIQVRLFNPFIPRFSRALGFMFDFSRANRRMHNKSFTVDNLATIVGGRNIGNDYFDRSDGFYFADLDVLAMGPVVNAVSDDFDEYWNSDSAYPYELLHPQANNSQQGPLDSNMAAFVTAQQVSLDKFIQAERWQWANVAMISDSPNKGLGTAAPEELITDALTHAIGSPEQQLLLVSPYFVPTAAGVDALATIAAKGVEVKVLTNAFATTDVAIVHSGYAKRRRALLEAGIQLFEMRPSNGSSDPTKTGAFSSSASSLHAKTFAVDQYRIFVGSFNFDPRSARLNTELGFIIDSQHLATQLAETFTNNVPYSSYQVLLDEDGHMYWLERRPEGNIRHDQEPQTSWFQRFAAGFFGLLPIDWLL</sequence>
<keyword evidence="4" id="KW-1185">Reference proteome</keyword>
<dbReference type="CDD" id="cd09111">
    <property type="entry name" value="PLDc_ymdC_like_1"/>
    <property type="match status" value="1"/>
</dbReference>
<organism evidence="3 4">
    <name type="scientific">Pseudidiomarina maritima</name>
    <dbReference type="NCBI Taxonomy" id="519453"/>
    <lineage>
        <taxon>Bacteria</taxon>
        <taxon>Pseudomonadati</taxon>
        <taxon>Pseudomonadota</taxon>
        <taxon>Gammaproteobacteria</taxon>
        <taxon>Alteromonadales</taxon>
        <taxon>Idiomarinaceae</taxon>
        <taxon>Pseudidiomarina</taxon>
    </lineage>
</organism>
<evidence type="ECO:0000313" key="4">
    <source>
        <dbReference type="Proteomes" id="UP000246964"/>
    </source>
</evidence>
<dbReference type="CDD" id="cd09113">
    <property type="entry name" value="PLDc_ymdC_like_2"/>
    <property type="match status" value="1"/>
</dbReference>